<keyword evidence="3" id="KW-0677">Repeat</keyword>
<sequence>MEVQDLCTCLQKLGLQHKSAVSLEQTETDYVMDIAAQTKGGKDSLVAATSSNHTIRLFSRLSLAETAVLKGHEDVISGIQFLHSDPDLLLSSSHDKTVRIWDPRVSSTKEVQLFKAEGQADCSLLSGGINATDRLICAGTEKVSEDVYLLFWDRRKATLLGCYSESHDDDITQVVWHPVMDRYVLSGSTDGLLNVFDLVHKSEDDALMSTFNTEATVARAGWCGPDGNRYVYCITHMDTWHVWEYSECDSIQQIADIKEQFQGQRKVDYLVDCVQGSAENDRWFLAAGSHTGQLHLLDLASTDQVQIVASLEGGHTDTVRCLHWDQQTETLVTGGEDSLLCLWSPGATGISPVDTKQIYCNNTNTEDKSSTKQKQVNPVHSFLFELKHRDREEKNDETEEGTKMKVQ</sequence>
<dbReference type="PROSITE" id="PS50294">
    <property type="entry name" value="WD_REPEATS_REGION"/>
    <property type="match status" value="2"/>
</dbReference>
<evidence type="ECO:0000256" key="1">
    <source>
        <dbReference type="ARBA" id="ARBA00021125"/>
    </source>
</evidence>
<dbReference type="InterPro" id="IPR001680">
    <property type="entry name" value="WD40_rpt"/>
</dbReference>
<evidence type="ECO:0000256" key="2">
    <source>
        <dbReference type="ARBA" id="ARBA00022574"/>
    </source>
</evidence>
<keyword evidence="7" id="KW-1185">Reference proteome</keyword>
<organism evidence="6 7">
    <name type="scientific">Batillaria attramentaria</name>
    <dbReference type="NCBI Taxonomy" id="370345"/>
    <lineage>
        <taxon>Eukaryota</taxon>
        <taxon>Metazoa</taxon>
        <taxon>Spiralia</taxon>
        <taxon>Lophotrochozoa</taxon>
        <taxon>Mollusca</taxon>
        <taxon>Gastropoda</taxon>
        <taxon>Caenogastropoda</taxon>
        <taxon>Sorbeoconcha</taxon>
        <taxon>Cerithioidea</taxon>
        <taxon>Batillariidae</taxon>
        <taxon>Batillaria</taxon>
    </lineage>
</organism>
<evidence type="ECO:0000256" key="3">
    <source>
        <dbReference type="ARBA" id="ARBA00022737"/>
    </source>
</evidence>
<dbReference type="InterPro" id="IPR039328">
    <property type="entry name" value="WDR89"/>
</dbReference>
<dbReference type="Pfam" id="PF00400">
    <property type="entry name" value="WD40"/>
    <property type="match status" value="3"/>
</dbReference>
<evidence type="ECO:0000313" key="7">
    <source>
        <dbReference type="Proteomes" id="UP001519460"/>
    </source>
</evidence>
<feature type="repeat" description="WD" evidence="4">
    <location>
        <begin position="69"/>
        <end position="102"/>
    </location>
</feature>
<protein>
    <recommendedName>
        <fullName evidence="1">WD repeat-containing protein 89</fullName>
    </recommendedName>
</protein>
<dbReference type="PANTHER" id="PTHR22889">
    <property type="entry name" value="WD REPEAT-CONTAINING PROTEIN 89"/>
    <property type="match status" value="1"/>
</dbReference>
<proteinExistence type="predicted"/>
<gene>
    <name evidence="6" type="ORF">BaRGS_00025708</name>
</gene>
<reference evidence="6 7" key="1">
    <citation type="journal article" date="2023" name="Sci. Data">
        <title>Genome assembly of the Korean intertidal mud-creeper Batillaria attramentaria.</title>
        <authorList>
            <person name="Patra A.K."/>
            <person name="Ho P.T."/>
            <person name="Jun S."/>
            <person name="Lee S.J."/>
            <person name="Kim Y."/>
            <person name="Won Y.J."/>
        </authorList>
    </citation>
    <scope>NUCLEOTIDE SEQUENCE [LARGE SCALE GENOMIC DNA]</scope>
    <source>
        <strain evidence="6">Wonlab-2016</strain>
    </source>
</reference>
<feature type="repeat" description="WD" evidence="4">
    <location>
        <begin position="164"/>
        <end position="198"/>
    </location>
</feature>
<comment type="caution">
    <text evidence="6">The sequence shown here is derived from an EMBL/GenBank/DDBJ whole genome shotgun (WGS) entry which is preliminary data.</text>
</comment>
<dbReference type="PANTHER" id="PTHR22889:SF0">
    <property type="entry name" value="WD REPEAT-CONTAINING PROTEIN 89"/>
    <property type="match status" value="1"/>
</dbReference>
<keyword evidence="2 4" id="KW-0853">WD repeat</keyword>
<feature type="repeat" description="WD" evidence="4">
    <location>
        <begin position="312"/>
        <end position="344"/>
    </location>
</feature>
<dbReference type="SMART" id="SM00320">
    <property type="entry name" value="WD40"/>
    <property type="match status" value="4"/>
</dbReference>
<name>A0ABD0K7T2_9CAEN</name>
<evidence type="ECO:0000256" key="5">
    <source>
        <dbReference type="SAM" id="MobiDB-lite"/>
    </source>
</evidence>
<dbReference type="InterPro" id="IPR036322">
    <property type="entry name" value="WD40_repeat_dom_sf"/>
</dbReference>
<dbReference type="EMBL" id="JACVVK020000234">
    <property type="protein sequence ID" value="KAK7483045.1"/>
    <property type="molecule type" value="Genomic_DNA"/>
</dbReference>
<dbReference type="InterPro" id="IPR015943">
    <property type="entry name" value="WD40/YVTN_repeat-like_dom_sf"/>
</dbReference>
<accession>A0ABD0K7T2</accession>
<evidence type="ECO:0000256" key="4">
    <source>
        <dbReference type="PROSITE-ProRule" id="PRU00221"/>
    </source>
</evidence>
<dbReference type="Gene3D" id="2.130.10.10">
    <property type="entry name" value="YVTN repeat-like/Quinoprotein amine dehydrogenase"/>
    <property type="match status" value="2"/>
</dbReference>
<feature type="region of interest" description="Disordered" evidence="5">
    <location>
        <begin position="384"/>
        <end position="407"/>
    </location>
</feature>
<dbReference type="Proteomes" id="UP001519460">
    <property type="component" value="Unassembled WGS sequence"/>
</dbReference>
<dbReference type="AlphaFoldDB" id="A0ABD0K7T2"/>
<feature type="compositionally biased region" description="Basic and acidic residues" evidence="5">
    <location>
        <begin position="385"/>
        <end position="407"/>
    </location>
</feature>
<evidence type="ECO:0000313" key="6">
    <source>
        <dbReference type="EMBL" id="KAK7483045.1"/>
    </source>
</evidence>
<dbReference type="SUPFAM" id="SSF50978">
    <property type="entry name" value="WD40 repeat-like"/>
    <property type="match status" value="1"/>
</dbReference>
<dbReference type="PROSITE" id="PS50082">
    <property type="entry name" value="WD_REPEATS_2"/>
    <property type="match status" value="3"/>
</dbReference>